<feature type="region of interest" description="Disordered" evidence="14">
    <location>
        <begin position="899"/>
        <end position="920"/>
    </location>
</feature>
<comment type="caution">
    <text evidence="18">The sequence shown here is derived from an EMBL/GenBank/DDBJ whole genome shotgun (WGS) entry which is preliminary data.</text>
</comment>
<gene>
    <name evidence="18" type="primary">PAN1</name>
    <name evidence="18" type="ORF">IWQ62_002243</name>
</gene>
<evidence type="ECO:0000256" key="12">
    <source>
        <dbReference type="PROSITE-ProRule" id="PRU00192"/>
    </source>
</evidence>
<feature type="compositionally biased region" description="Polar residues" evidence="14">
    <location>
        <begin position="1170"/>
        <end position="1187"/>
    </location>
</feature>
<dbReference type="GO" id="GO:0005886">
    <property type="term" value="C:plasma membrane"/>
    <property type="evidence" value="ECO:0007669"/>
    <property type="project" value="TreeGrafter"/>
</dbReference>
<keyword evidence="6" id="KW-0963">Cytoplasm</keyword>
<feature type="compositionally biased region" description="Low complexity" evidence="14">
    <location>
        <begin position="375"/>
        <end position="388"/>
    </location>
</feature>
<feature type="domain" description="EF-hand" evidence="17">
    <location>
        <begin position="226"/>
        <end position="261"/>
    </location>
</feature>
<feature type="region of interest" description="Disordered" evidence="14">
    <location>
        <begin position="585"/>
        <end position="609"/>
    </location>
</feature>
<dbReference type="SUPFAM" id="SSF50044">
    <property type="entry name" value="SH3-domain"/>
    <property type="match status" value="2"/>
</dbReference>
<feature type="compositionally biased region" description="Low complexity" evidence="14">
    <location>
        <begin position="907"/>
        <end position="920"/>
    </location>
</feature>
<dbReference type="SMART" id="SM00326">
    <property type="entry name" value="SH3"/>
    <property type="match status" value="2"/>
</dbReference>
<dbReference type="Gene3D" id="1.10.238.10">
    <property type="entry name" value="EF-hand"/>
    <property type="match status" value="2"/>
</dbReference>
<keyword evidence="9 13" id="KW-0175">Coiled coil</keyword>
<evidence type="ECO:0000256" key="11">
    <source>
        <dbReference type="ARBA" id="ARBA00023212"/>
    </source>
</evidence>
<evidence type="ECO:0000256" key="6">
    <source>
        <dbReference type="ARBA" id="ARBA00022490"/>
    </source>
</evidence>
<feature type="region of interest" description="Disordered" evidence="14">
    <location>
        <begin position="795"/>
        <end position="869"/>
    </location>
</feature>
<dbReference type="CDD" id="cd00052">
    <property type="entry name" value="EH"/>
    <property type="match status" value="1"/>
</dbReference>
<evidence type="ECO:0000259" key="16">
    <source>
        <dbReference type="PROSITE" id="PS50031"/>
    </source>
</evidence>
<keyword evidence="8" id="KW-0677">Repeat</keyword>
<evidence type="ECO:0000313" key="19">
    <source>
        <dbReference type="Proteomes" id="UP001150925"/>
    </source>
</evidence>
<feature type="region of interest" description="Disordered" evidence="14">
    <location>
        <begin position="996"/>
        <end position="1074"/>
    </location>
</feature>
<dbReference type="GO" id="GO:0006897">
    <property type="term" value="P:endocytosis"/>
    <property type="evidence" value="ECO:0007669"/>
    <property type="project" value="TreeGrafter"/>
</dbReference>
<evidence type="ECO:0000256" key="8">
    <source>
        <dbReference type="ARBA" id="ARBA00022737"/>
    </source>
</evidence>
<feature type="region of interest" description="Disordered" evidence="14">
    <location>
        <begin position="704"/>
        <end position="773"/>
    </location>
</feature>
<dbReference type="PANTHER" id="PTHR11216">
    <property type="entry name" value="EH DOMAIN"/>
    <property type="match status" value="1"/>
</dbReference>
<feature type="region of interest" description="Disordered" evidence="14">
    <location>
        <begin position="373"/>
        <end position="402"/>
    </location>
</feature>
<dbReference type="SMART" id="SM00054">
    <property type="entry name" value="EFh"/>
    <property type="match status" value="3"/>
</dbReference>
<keyword evidence="11" id="KW-0206">Cytoskeleton</keyword>
<feature type="compositionally biased region" description="Polar residues" evidence="14">
    <location>
        <begin position="707"/>
        <end position="724"/>
    </location>
</feature>
<dbReference type="GO" id="GO:0005509">
    <property type="term" value="F:calcium ion binding"/>
    <property type="evidence" value="ECO:0007669"/>
    <property type="project" value="InterPro"/>
</dbReference>
<feature type="region of interest" description="Disordered" evidence="14">
    <location>
        <begin position="1103"/>
        <end position="1201"/>
    </location>
</feature>
<evidence type="ECO:0000259" key="15">
    <source>
        <dbReference type="PROSITE" id="PS50002"/>
    </source>
</evidence>
<dbReference type="GO" id="GO:0016197">
    <property type="term" value="P:endosomal transport"/>
    <property type="evidence" value="ECO:0007669"/>
    <property type="project" value="TreeGrafter"/>
</dbReference>
<feature type="domain" description="SH3" evidence="15">
    <location>
        <begin position="1351"/>
        <end position="1411"/>
    </location>
</feature>
<dbReference type="Proteomes" id="UP001150925">
    <property type="component" value="Unassembled WGS sequence"/>
</dbReference>
<reference evidence="18" key="1">
    <citation type="submission" date="2022-07" db="EMBL/GenBank/DDBJ databases">
        <title>Phylogenomic reconstructions and comparative analyses of Kickxellomycotina fungi.</title>
        <authorList>
            <person name="Reynolds N.K."/>
            <person name="Stajich J.E."/>
            <person name="Barry K."/>
            <person name="Grigoriev I.V."/>
            <person name="Crous P."/>
            <person name="Smith M.E."/>
        </authorList>
    </citation>
    <scope>NUCLEOTIDE SEQUENCE</scope>
    <source>
        <strain evidence="18">RSA 1196</strain>
    </source>
</reference>
<dbReference type="PROSITE" id="PS50031">
    <property type="entry name" value="EH"/>
    <property type="match status" value="2"/>
</dbReference>
<keyword evidence="10" id="KW-0472">Membrane</keyword>
<evidence type="ECO:0000256" key="5">
    <source>
        <dbReference type="ARBA" id="ARBA00022443"/>
    </source>
</evidence>
<dbReference type="Pfam" id="PF00018">
    <property type="entry name" value="SH3_1"/>
    <property type="match status" value="2"/>
</dbReference>
<feature type="coiled-coil region" evidence="13">
    <location>
        <begin position="426"/>
        <end position="453"/>
    </location>
</feature>
<organism evidence="18 19">
    <name type="scientific">Dispira parvispora</name>
    <dbReference type="NCBI Taxonomy" id="1520584"/>
    <lineage>
        <taxon>Eukaryota</taxon>
        <taxon>Fungi</taxon>
        <taxon>Fungi incertae sedis</taxon>
        <taxon>Zoopagomycota</taxon>
        <taxon>Kickxellomycotina</taxon>
        <taxon>Dimargaritomycetes</taxon>
        <taxon>Dimargaritales</taxon>
        <taxon>Dimargaritaceae</taxon>
        <taxon>Dispira</taxon>
    </lineage>
</organism>
<evidence type="ECO:0000256" key="14">
    <source>
        <dbReference type="SAM" id="MobiDB-lite"/>
    </source>
</evidence>
<dbReference type="InterPro" id="IPR036028">
    <property type="entry name" value="SH3-like_dom_sf"/>
</dbReference>
<feature type="compositionally biased region" description="Polar residues" evidence="14">
    <location>
        <begin position="841"/>
        <end position="857"/>
    </location>
</feature>
<feature type="compositionally biased region" description="Polar residues" evidence="14">
    <location>
        <begin position="736"/>
        <end position="764"/>
    </location>
</feature>
<dbReference type="PANTHER" id="PTHR11216:SF173">
    <property type="entry name" value="ACTIN CYTOSKELETON-REGULATORY COMPLEX PROTEIN PAN1"/>
    <property type="match status" value="1"/>
</dbReference>
<evidence type="ECO:0000256" key="13">
    <source>
        <dbReference type="SAM" id="Coils"/>
    </source>
</evidence>
<evidence type="ECO:0000256" key="4">
    <source>
        <dbReference type="ARBA" id="ARBA00009351"/>
    </source>
</evidence>
<dbReference type="Gene3D" id="2.30.30.40">
    <property type="entry name" value="SH3 Domains"/>
    <property type="match status" value="2"/>
</dbReference>
<dbReference type="InterPro" id="IPR001452">
    <property type="entry name" value="SH3_domain"/>
</dbReference>
<comment type="similarity">
    <text evidence="4">Belongs to the PAN1 family.</text>
</comment>
<dbReference type="PROSITE" id="PS50002">
    <property type="entry name" value="SH3"/>
    <property type="match status" value="2"/>
</dbReference>
<dbReference type="OrthoDB" id="1716625at2759"/>
<name>A0A9W8AQE7_9FUNG</name>
<evidence type="ECO:0000256" key="10">
    <source>
        <dbReference type="ARBA" id="ARBA00023136"/>
    </source>
</evidence>
<feature type="domain" description="EH" evidence="16">
    <location>
        <begin position="15"/>
        <end position="104"/>
    </location>
</feature>
<feature type="compositionally biased region" description="Low complexity" evidence="14">
    <location>
        <begin position="812"/>
        <end position="823"/>
    </location>
</feature>
<dbReference type="CDD" id="cd00174">
    <property type="entry name" value="SH3"/>
    <property type="match status" value="1"/>
</dbReference>
<keyword evidence="5 12" id="KW-0728">SH3 domain</keyword>
<evidence type="ECO:0000256" key="1">
    <source>
        <dbReference type="ARBA" id="ARBA00004125"/>
    </source>
</evidence>
<evidence type="ECO:0000313" key="18">
    <source>
        <dbReference type="EMBL" id="KAJ1966797.1"/>
    </source>
</evidence>
<dbReference type="EMBL" id="JANBPY010000450">
    <property type="protein sequence ID" value="KAJ1966797.1"/>
    <property type="molecule type" value="Genomic_DNA"/>
</dbReference>
<accession>A0A9W8AQE7</accession>
<feature type="domain" description="SH3" evidence="15">
    <location>
        <begin position="1283"/>
        <end position="1347"/>
    </location>
</feature>
<keyword evidence="7" id="KW-0254">Endocytosis</keyword>
<dbReference type="PROSITE" id="PS50222">
    <property type="entry name" value="EF_HAND_2"/>
    <property type="match status" value="1"/>
</dbReference>
<evidence type="ECO:0000256" key="3">
    <source>
        <dbReference type="ARBA" id="ARBA00004413"/>
    </source>
</evidence>
<feature type="compositionally biased region" description="Polar residues" evidence="14">
    <location>
        <begin position="585"/>
        <end position="596"/>
    </location>
</feature>
<evidence type="ECO:0000256" key="7">
    <source>
        <dbReference type="ARBA" id="ARBA00022583"/>
    </source>
</evidence>
<evidence type="ECO:0000259" key="17">
    <source>
        <dbReference type="PROSITE" id="PS50222"/>
    </source>
</evidence>
<comment type="subcellular location">
    <subcellularLocation>
        <location evidence="3">Cell membrane</location>
        <topology evidence="3">Peripheral membrane protein</topology>
        <orientation evidence="3">Cytoplasmic side</orientation>
    </subcellularLocation>
    <subcellularLocation>
        <location evidence="2">Cytoplasm</location>
        <location evidence="2">Cytoskeleton</location>
        <location evidence="2">Actin patch</location>
    </subcellularLocation>
    <subcellularLocation>
        <location evidence="1">Endosome membrane</location>
        <topology evidence="1">Peripheral membrane protein</topology>
        <orientation evidence="1">Cytoplasmic side</orientation>
    </subcellularLocation>
</comment>
<protein>
    <submittedName>
        <fullName evidence="18">Actin organization and endocytosis protein</fullName>
    </submittedName>
</protein>
<feature type="region of interest" description="Disordered" evidence="14">
    <location>
        <begin position="925"/>
        <end position="944"/>
    </location>
</feature>
<dbReference type="SUPFAM" id="SSF47473">
    <property type="entry name" value="EF-hand"/>
    <property type="match status" value="2"/>
</dbReference>
<keyword evidence="19" id="KW-1185">Reference proteome</keyword>
<dbReference type="InterPro" id="IPR000261">
    <property type="entry name" value="EH_dom"/>
</dbReference>
<dbReference type="GO" id="GO:0030479">
    <property type="term" value="C:actin cortical patch"/>
    <property type="evidence" value="ECO:0007669"/>
    <property type="project" value="UniProtKB-SubCell"/>
</dbReference>
<evidence type="ECO:0000256" key="9">
    <source>
        <dbReference type="ARBA" id="ARBA00023054"/>
    </source>
</evidence>
<proteinExistence type="inferred from homology"/>
<dbReference type="InterPro" id="IPR011992">
    <property type="entry name" value="EF-hand-dom_pair"/>
</dbReference>
<feature type="domain" description="EH" evidence="16">
    <location>
        <begin position="227"/>
        <end position="316"/>
    </location>
</feature>
<sequence>MSTNAVHISFITPSDLARFEGIFKQNVPSLQQRIDGPSARKVLVQSSLASSTLASVWDLADITGQGSLSYPEFALAMFLTHTALSGKPLPSTLPNNVRQEILAANQQIQQSSSQFHEASLHNALVPVAPSQPQPVGPAGNMYGNVGGGGGVAMGSSLGAQPYMASPHVVGNQSVGPMGQVGGGATGTMTNALPNYGMPSSNAIGPGTVSAGIPAKDDASHWVITTQERQRYNATFRQWDKSGSGYISGQDAKDVFSQSGLPQRDLMRVWQLADYQNHGKLNQDEFAVAMHLIFKKLAGVDIPADLPDTLVPKSTRDLSDSISAIKGSILTDAVSRKNNASTGSQPLSHSFLLESDPVLASAYSSLGASEFAAQPSRSTSSGLSGGTNSYPRRKKDEDDTPVYVSKSRYKSRFNAQNPPKALTATDLENLRKKIREKKYVLDALREKVRNQEKDALDLAAGSKVSELKNKLRKLNEALLAHGDGVAIAAHRDLITKELCRTVDERSKLQRDLQDLVYLLPTRLSEARTLASQLEEKQKEAIRRGDQSATSVGADAVSSKPLSREDAISQRAAALLAERMQKVTGKSYSGSKAASPSMGSPGPTASAAPSNAGELAAIERQRAEVEERIVSIEKSVRQWRDYIAQQERQQRLDSKSMAWPDSQEMNRLAKDYQQEMDHRDKWETGTGVQSQEVKFFVEELAEQLAKVKPTSSSSVEELLRSTTSKPGATREDTASLDHPSTSASPWQRESTISSANVSYSSPQLSEARSPKEREQLLHEAAEKRVQERTRMIREKFAQKTEAASPASTKSVDFSSPVRPVHSSPRQRAEIAGASPRSPLGITPEQTSELVSSATKSWSLASDHDTVSQATRQARDAIFEQSRDSQSGAGSSPATVADQITTDTKKSHWSPAVAAPATTTASVSELSSYETAASTPDNKSPGTSNMLNIQTPAIQETPVHPAVDLQDGPLISMEDTQASSATPATSQPAWHQAFSNSLEKDWDESDSSGFTSSDDEEVPQQPTASLPVEGASEGGFEQTVDHTTPPPRSADGKRADASYGQPYVPDVPETPYTEEYDSDSSIAREGGLSALLAHMITNKIKAMEAHDSMDSAPPPPLPSYQQAAATEEEKVSPAVEVEDHDESAVTVEASSVAENEPEAASTQDSNPFARLVSTATLPTDGSATGETSGDNVEATPHAPAAADTGSTAFDDIFSVAEPVTATTTTVDSSGSHNPFAKHMAASSDESSLAKPSIAPPGNEVDSEWQMVSAEGGMGDRPDATDIDVNQPTVRYSAIYKFEGSNSDDLVFTVGEIILVPESTHWEEAWWYGWYERDPSKRGYFPNMYVQQAGDRGSTQSQKAHVIYAYTAQHDDELSVTANEEVTVLDSSDPNWWRVENEQKQAGIVPSAYVMVDDAEPAEPGAAQPEPTK</sequence>
<dbReference type="Pfam" id="PF12763">
    <property type="entry name" value="EH"/>
    <property type="match status" value="2"/>
</dbReference>
<dbReference type="GO" id="GO:0005768">
    <property type="term" value="C:endosome"/>
    <property type="evidence" value="ECO:0007669"/>
    <property type="project" value="UniProtKB-SubCell"/>
</dbReference>
<dbReference type="InterPro" id="IPR002048">
    <property type="entry name" value="EF_hand_dom"/>
</dbReference>
<dbReference type="SMART" id="SM00027">
    <property type="entry name" value="EH"/>
    <property type="match status" value="2"/>
</dbReference>
<evidence type="ECO:0000256" key="2">
    <source>
        <dbReference type="ARBA" id="ARBA00004134"/>
    </source>
</evidence>